<feature type="region of interest" description="Disordered" evidence="1">
    <location>
        <begin position="1"/>
        <end position="68"/>
    </location>
</feature>
<keyword evidence="3" id="KW-1185">Reference proteome</keyword>
<dbReference type="EMBL" id="BMAV01020084">
    <property type="protein sequence ID" value="GFY73454.1"/>
    <property type="molecule type" value="Genomic_DNA"/>
</dbReference>
<evidence type="ECO:0000256" key="1">
    <source>
        <dbReference type="SAM" id="MobiDB-lite"/>
    </source>
</evidence>
<gene>
    <name evidence="2" type="ORF">TNIN_77771</name>
</gene>
<comment type="caution">
    <text evidence="2">The sequence shown here is derived from an EMBL/GenBank/DDBJ whole genome shotgun (WGS) entry which is preliminary data.</text>
</comment>
<name>A0A8X6YPQ2_9ARAC</name>
<proteinExistence type="predicted"/>
<reference evidence="2" key="1">
    <citation type="submission" date="2020-08" db="EMBL/GenBank/DDBJ databases">
        <title>Multicomponent nature underlies the extraordinary mechanical properties of spider dragline silk.</title>
        <authorList>
            <person name="Kono N."/>
            <person name="Nakamura H."/>
            <person name="Mori M."/>
            <person name="Yoshida Y."/>
            <person name="Ohtoshi R."/>
            <person name="Malay A.D."/>
            <person name="Moran D.A.P."/>
            <person name="Tomita M."/>
            <person name="Numata K."/>
            <person name="Arakawa K."/>
        </authorList>
    </citation>
    <scope>NUCLEOTIDE SEQUENCE</scope>
</reference>
<dbReference type="Proteomes" id="UP000886998">
    <property type="component" value="Unassembled WGS sequence"/>
</dbReference>
<accession>A0A8X6YPQ2</accession>
<dbReference type="AlphaFoldDB" id="A0A8X6YPQ2"/>
<sequence length="84" mass="9323">MKGPALTIYSEKQTRKAGSQSSVQEQYKPRRTVSSERDSQESSSTNLNVVIDQTRWPGSDDSLATEGPLLLKSTSAEIYSRKDD</sequence>
<organism evidence="2 3">
    <name type="scientific">Trichonephila inaurata madagascariensis</name>
    <dbReference type="NCBI Taxonomy" id="2747483"/>
    <lineage>
        <taxon>Eukaryota</taxon>
        <taxon>Metazoa</taxon>
        <taxon>Ecdysozoa</taxon>
        <taxon>Arthropoda</taxon>
        <taxon>Chelicerata</taxon>
        <taxon>Arachnida</taxon>
        <taxon>Araneae</taxon>
        <taxon>Araneomorphae</taxon>
        <taxon>Entelegynae</taxon>
        <taxon>Araneoidea</taxon>
        <taxon>Nephilidae</taxon>
        <taxon>Trichonephila</taxon>
        <taxon>Trichonephila inaurata</taxon>
    </lineage>
</organism>
<evidence type="ECO:0000313" key="2">
    <source>
        <dbReference type="EMBL" id="GFY73454.1"/>
    </source>
</evidence>
<protein>
    <submittedName>
        <fullName evidence="2">Uncharacterized protein</fullName>
    </submittedName>
</protein>
<feature type="compositionally biased region" description="Polar residues" evidence="1">
    <location>
        <begin position="16"/>
        <end position="25"/>
    </location>
</feature>
<evidence type="ECO:0000313" key="3">
    <source>
        <dbReference type="Proteomes" id="UP000886998"/>
    </source>
</evidence>